<dbReference type="SMART" id="SM00095">
    <property type="entry name" value="TR_THY"/>
    <property type="match status" value="1"/>
</dbReference>
<comment type="catalytic activity">
    <reaction evidence="1">
        <text>5-hydroxyisourate + H2O = 5-hydroxy-2-oxo-4-ureido-2,5-dihydro-1H-imidazole-5-carboxylate + H(+)</text>
        <dbReference type="Rhea" id="RHEA:23736"/>
        <dbReference type="ChEBI" id="CHEBI:15377"/>
        <dbReference type="ChEBI" id="CHEBI:15378"/>
        <dbReference type="ChEBI" id="CHEBI:18072"/>
        <dbReference type="ChEBI" id="CHEBI:58639"/>
        <dbReference type="EC" id="3.5.2.17"/>
    </reaction>
</comment>
<proteinExistence type="predicted"/>
<evidence type="ECO:0000256" key="5">
    <source>
        <dbReference type="ARBA" id="ARBA00022737"/>
    </source>
</evidence>
<dbReference type="SUPFAM" id="SSF49313">
    <property type="entry name" value="Cadherin-like"/>
    <property type="match status" value="1"/>
</dbReference>
<name>A0ABM1JL81_GEKJA</name>
<accession>A0ABM1JL81</accession>
<evidence type="ECO:0000256" key="8">
    <source>
        <dbReference type="ARBA" id="ARBA00023136"/>
    </source>
</evidence>
<dbReference type="CDD" id="cd11304">
    <property type="entry name" value="Cadherin_repeat"/>
    <property type="match status" value="1"/>
</dbReference>
<evidence type="ECO:0000256" key="1">
    <source>
        <dbReference type="ARBA" id="ARBA00001043"/>
    </source>
</evidence>
<sequence length="258" mass="28309">MEVIIKVSDQNDNRPQFTQPVFYGAVQEGAPPGTTVVQVSATDSDDAVNTYNGVVSYSILSQAPPEPHPQMFTINSETGMISVVVSGLDREKFPRYTLVLQAADMQGQGLTTTGTAVITVGDVNDNPPIPPPATTPGQDGTPHPALTVHALNVLTGLPASGLAMRCFFQRQDPHQPWTPITQSTTDRSGRWGQTAAMPRRLEPGTYKLRFETGAYWREQGHRSFYPYVEIVFTVTEAEQKVHIPLLLSPYSYTTYRGN</sequence>
<dbReference type="Pfam" id="PF00028">
    <property type="entry name" value="Cadherin"/>
    <property type="match status" value="1"/>
</dbReference>
<evidence type="ECO:0000313" key="11">
    <source>
        <dbReference type="Proteomes" id="UP000694871"/>
    </source>
</evidence>
<feature type="domain" description="Cadherin" evidence="10">
    <location>
        <begin position="18"/>
        <end position="130"/>
    </location>
</feature>
<keyword evidence="8" id="KW-0472">Membrane</keyword>
<evidence type="ECO:0000256" key="3">
    <source>
        <dbReference type="ARBA" id="ARBA00012609"/>
    </source>
</evidence>
<reference evidence="12" key="1">
    <citation type="submission" date="2025-08" db="UniProtKB">
        <authorList>
            <consortium name="RefSeq"/>
        </authorList>
    </citation>
    <scope>IDENTIFICATION</scope>
</reference>
<evidence type="ECO:0000313" key="12">
    <source>
        <dbReference type="RefSeq" id="XP_015262218.1"/>
    </source>
</evidence>
<dbReference type="SUPFAM" id="SSF49472">
    <property type="entry name" value="Transthyretin (synonym: prealbumin)"/>
    <property type="match status" value="1"/>
</dbReference>
<organism evidence="11 12">
    <name type="scientific">Gekko japonicus</name>
    <name type="common">Schlegel's Japanese gecko</name>
    <dbReference type="NCBI Taxonomy" id="146911"/>
    <lineage>
        <taxon>Eukaryota</taxon>
        <taxon>Metazoa</taxon>
        <taxon>Chordata</taxon>
        <taxon>Craniata</taxon>
        <taxon>Vertebrata</taxon>
        <taxon>Euteleostomi</taxon>
        <taxon>Lepidosauria</taxon>
        <taxon>Squamata</taxon>
        <taxon>Bifurcata</taxon>
        <taxon>Gekkota</taxon>
        <taxon>Gekkonidae</taxon>
        <taxon>Gekkoninae</taxon>
        <taxon>Gekko</taxon>
    </lineage>
</organism>
<dbReference type="NCBIfam" id="TIGR02962">
    <property type="entry name" value="hdxy_isourate"/>
    <property type="match status" value="1"/>
</dbReference>
<dbReference type="PROSITE" id="PS50268">
    <property type="entry name" value="CADHERIN_2"/>
    <property type="match status" value="1"/>
</dbReference>
<dbReference type="SMART" id="SM00112">
    <property type="entry name" value="CA"/>
    <property type="match status" value="1"/>
</dbReference>
<dbReference type="PRINTS" id="PR00205">
    <property type="entry name" value="CADHERIN"/>
</dbReference>
<keyword evidence="5" id="KW-0677">Repeat</keyword>
<dbReference type="InterPro" id="IPR039808">
    <property type="entry name" value="Cadherin"/>
</dbReference>
<dbReference type="InterPro" id="IPR015919">
    <property type="entry name" value="Cadherin-like_sf"/>
</dbReference>
<dbReference type="InterPro" id="IPR036817">
    <property type="entry name" value="Transthyretin/HIU_hydrolase_sf"/>
</dbReference>
<dbReference type="InterPro" id="IPR023416">
    <property type="entry name" value="Transthyretin/HIU_hydrolase_d"/>
</dbReference>
<evidence type="ECO:0000259" key="10">
    <source>
        <dbReference type="PROSITE" id="PS50268"/>
    </source>
</evidence>
<evidence type="ECO:0000256" key="9">
    <source>
        <dbReference type="PROSITE-ProRule" id="PRU00043"/>
    </source>
</evidence>
<dbReference type="Pfam" id="PF00576">
    <property type="entry name" value="Transthyretin"/>
    <property type="match status" value="1"/>
</dbReference>
<dbReference type="PROSITE" id="PS00232">
    <property type="entry name" value="CADHERIN_1"/>
    <property type="match status" value="1"/>
</dbReference>
<evidence type="ECO:0000256" key="2">
    <source>
        <dbReference type="ARBA" id="ARBA00004370"/>
    </source>
</evidence>
<dbReference type="CDD" id="cd05822">
    <property type="entry name" value="TLP_HIUase"/>
    <property type="match status" value="1"/>
</dbReference>
<dbReference type="GeneID" id="107106558"/>
<dbReference type="PANTHER" id="PTHR24027:SF319">
    <property type="entry name" value="CADHERIN-1"/>
    <property type="match status" value="1"/>
</dbReference>
<evidence type="ECO:0000256" key="7">
    <source>
        <dbReference type="ARBA" id="ARBA00022837"/>
    </source>
</evidence>
<keyword evidence="11" id="KW-1185">Reference proteome</keyword>
<dbReference type="Gene3D" id="2.60.40.60">
    <property type="entry name" value="Cadherins"/>
    <property type="match status" value="1"/>
</dbReference>
<keyword evidence="6" id="KW-0378">Hydrolase</keyword>
<dbReference type="InterPro" id="IPR000895">
    <property type="entry name" value="Transthyretin/HIU_hydrolase"/>
</dbReference>
<dbReference type="InterPro" id="IPR002126">
    <property type="entry name" value="Cadherin-like_dom"/>
</dbReference>
<comment type="subcellular location">
    <subcellularLocation>
        <location evidence="2">Membrane</location>
    </subcellularLocation>
</comment>
<dbReference type="InterPro" id="IPR014306">
    <property type="entry name" value="Hydroxyisourate_hydrolase"/>
</dbReference>
<dbReference type="PANTHER" id="PTHR24027">
    <property type="entry name" value="CADHERIN-23"/>
    <property type="match status" value="1"/>
</dbReference>
<dbReference type="Gene3D" id="2.60.40.180">
    <property type="entry name" value="Transthyretin/hydroxyisourate hydrolase domain"/>
    <property type="match status" value="1"/>
</dbReference>
<dbReference type="RefSeq" id="XP_015262218.1">
    <property type="nucleotide sequence ID" value="XM_015406732.1"/>
</dbReference>
<evidence type="ECO:0000256" key="4">
    <source>
        <dbReference type="ARBA" id="ARBA00022631"/>
    </source>
</evidence>
<keyword evidence="4" id="KW-0659">Purine metabolism</keyword>
<dbReference type="EC" id="3.5.2.17" evidence="3"/>
<dbReference type="InterPro" id="IPR020894">
    <property type="entry name" value="Cadherin_CS"/>
</dbReference>
<gene>
    <name evidence="12" type="primary">LOC107106558</name>
</gene>
<dbReference type="Proteomes" id="UP000694871">
    <property type="component" value="Unplaced"/>
</dbReference>
<evidence type="ECO:0000256" key="6">
    <source>
        <dbReference type="ARBA" id="ARBA00022801"/>
    </source>
</evidence>
<protein>
    <recommendedName>
        <fullName evidence="3">hydroxyisourate hydrolase</fullName>
        <ecNumber evidence="3">3.5.2.17</ecNumber>
    </recommendedName>
</protein>
<keyword evidence="7 9" id="KW-0106">Calcium</keyword>
<dbReference type="PRINTS" id="PR00189">
    <property type="entry name" value="TRNSTHYRETIN"/>
</dbReference>